<keyword evidence="1" id="KW-0614">Plasmid</keyword>
<dbReference type="AlphaFoldDB" id="A0A857JGF3"/>
<keyword evidence="2" id="KW-1185">Reference proteome</keyword>
<dbReference type="RefSeq" id="WP_160555554.1">
    <property type="nucleotide sequence ID" value="NZ_CP047651.1"/>
</dbReference>
<evidence type="ECO:0000313" key="1">
    <source>
        <dbReference type="EMBL" id="QHJ01746.1"/>
    </source>
</evidence>
<reference evidence="1 2" key="1">
    <citation type="submission" date="2020-01" db="EMBL/GenBank/DDBJ databases">
        <title>Genome sequencing of strain KACC 21265.</title>
        <authorList>
            <person name="Heo J."/>
            <person name="Kim S.-J."/>
            <person name="Kim J.-S."/>
            <person name="Hong S.-B."/>
            <person name="Kwon S.-W."/>
        </authorList>
    </citation>
    <scope>NUCLEOTIDE SEQUENCE [LARGE SCALE GENOMIC DNA]</scope>
    <source>
        <strain evidence="1 2">KACC 21265</strain>
        <plasmid evidence="1 2">unnamed1</plasmid>
    </source>
</reference>
<proteinExistence type="predicted"/>
<dbReference type="EMBL" id="CP047651">
    <property type="protein sequence ID" value="QHJ01746.1"/>
    <property type="molecule type" value="Genomic_DNA"/>
</dbReference>
<accession>A0A857JGF3</accession>
<gene>
    <name evidence="1" type="ORF">GT347_27195</name>
</gene>
<protein>
    <submittedName>
        <fullName evidence="1">Uncharacterized protein</fullName>
    </submittedName>
</protein>
<geneLocation type="plasmid" evidence="1 2">
    <name>unnamed1</name>
</geneLocation>
<dbReference type="Proteomes" id="UP000464787">
    <property type="component" value="Plasmid unnamed1"/>
</dbReference>
<evidence type="ECO:0000313" key="2">
    <source>
        <dbReference type="Proteomes" id="UP000464787"/>
    </source>
</evidence>
<organism evidence="1 2">
    <name type="scientific">Xylophilus rhododendri</name>
    <dbReference type="NCBI Taxonomy" id="2697032"/>
    <lineage>
        <taxon>Bacteria</taxon>
        <taxon>Pseudomonadati</taxon>
        <taxon>Pseudomonadota</taxon>
        <taxon>Betaproteobacteria</taxon>
        <taxon>Burkholderiales</taxon>
        <taxon>Xylophilus</taxon>
    </lineage>
</organism>
<sequence>MVNTPENLAAISAASSQEVAAQLVINSATSDLSKDLYFADLPPDDQKLVEHFMSSYGISDDVEALGYIAEIAQPEDISLPPDAE</sequence>
<name>A0A857JGF3_9BURK</name>
<dbReference type="KEGG" id="xyk:GT347_27195"/>